<sequence length="52" mass="5961">MYSTVQPFSNVAICTAFLERQNETQRYRLVLFSPGGRSLRQEDEGVAKPKIQ</sequence>
<proteinExistence type="predicted"/>
<gene>
    <name evidence="1" type="ORF">GGQ71_001579</name>
</gene>
<dbReference type="Proteomes" id="UP000544107">
    <property type="component" value="Unassembled WGS sequence"/>
</dbReference>
<evidence type="ECO:0000313" key="2">
    <source>
        <dbReference type="Proteomes" id="UP000544107"/>
    </source>
</evidence>
<reference evidence="1 2" key="1">
    <citation type="submission" date="2020-08" db="EMBL/GenBank/DDBJ databases">
        <title>Genomic Encyclopedia of Type Strains, Phase IV (KMG-IV): sequencing the most valuable type-strain genomes for metagenomic binning, comparative biology and taxonomic classification.</title>
        <authorList>
            <person name="Goeker M."/>
        </authorList>
    </citation>
    <scope>NUCLEOTIDE SEQUENCE [LARGE SCALE GENOMIC DNA]</scope>
    <source>
        <strain evidence="1 2">DSM 100021</strain>
    </source>
</reference>
<evidence type="ECO:0000313" key="1">
    <source>
        <dbReference type="EMBL" id="MBB4007316.1"/>
    </source>
</evidence>
<dbReference type="EMBL" id="JACIED010000002">
    <property type="protein sequence ID" value="MBB4007316.1"/>
    <property type="molecule type" value="Genomic_DNA"/>
</dbReference>
<name>A0A7W6HLK0_9HYPH</name>
<organism evidence="1 2">
    <name type="scientific">Allorhizobium taibaishanense</name>
    <dbReference type="NCBI Taxonomy" id="887144"/>
    <lineage>
        <taxon>Bacteria</taxon>
        <taxon>Pseudomonadati</taxon>
        <taxon>Pseudomonadota</taxon>
        <taxon>Alphaproteobacteria</taxon>
        <taxon>Hyphomicrobiales</taxon>
        <taxon>Rhizobiaceae</taxon>
        <taxon>Rhizobium/Agrobacterium group</taxon>
        <taxon>Allorhizobium</taxon>
    </lineage>
</organism>
<comment type="caution">
    <text evidence="1">The sequence shown here is derived from an EMBL/GenBank/DDBJ whole genome shotgun (WGS) entry which is preliminary data.</text>
</comment>
<dbReference type="AlphaFoldDB" id="A0A7W6HLK0"/>
<protein>
    <submittedName>
        <fullName evidence="1">Uncharacterized protein</fullName>
    </submittedName>
</protein>
<accession>A0A7W6HLK0</accession>